<feature type="domain" description="6-hydroxymethylpterin diphosphokinase MptE-like" evidence="1">
    <location>
        <begin position="174"/>
        <end position="342"/>
    </location>
</feature>
<dbReference type="Pfam" id="PF01973">
    <property type="entry name" value="MptE-like"/>
    <property type="match status" value="1"/>
</dbReference>
<evidence type="ECO:0000259" key="1">
    <source>
        <dbReference type="Pfam" id="PF01973"/>
    </source>
</evidence>
<dbReference type="EMBL" id="CP016379">
    <property type="protein sequence ID" value="AZR73893.1"/>
    <property type="molecule type" value="Genomic_DNA"/>
</dbReference>
<dbReference type="PANTHER" id="PTHR41786:SF1">
    <property type="entry name" value="6-HYDROXYMETHYLPTERIN DIPHOSPHOKINASE MPTE-LIKE DOMAIN-CONTAINING PROTEIN"/>
    <property type="match status" value="1"/>
</dbReference>
<keyword evidence="3" id="KW-1185">Reference proteome</keyword>
<dbReference type="InterPro" id="IPR002826">
    <property type="entry name" value="MptE-like"/>
</dbReference>
<proteinExistence type="predicted"/>
<gene>
    <name evidence="2" type="ORF">BBF96_11135</name>
</gene>
<accession>A0A3Q9HR47</accession>
<reference evidence="2 3" key="1">
    <citation type="submission" date="2016-07" db="EMBL/GenBank/DDBJ databases">
        <title>Genome and transcriptome analysis of iron-reducing fermentative bacteria Anoxybacter fermentans.</title>
        <authorList>
            <person name="Zeng X."/>
            <person name="Shao Z."/>
        </authorList>
    </citation>
    <scope>NUCLEOTIDE SEQUENCE [LARGE SCALE GENOMIC DNA]</scope>
    <source>
        <strain evidence="2 3">DY22613</strain>
    </source>
</reference>
<dbReference type="RefSeq" id="WP_164731025.1">
    <property type="nucleotide sequence ID" value="NZ_CP016379.1"/>
</dbReference>
<dbReference type="SUPFAM" id="SSF53335">
    <property type="entry name" value="S-adenosyl-L-methionine-dependent methyltransferases"/>
    <property type="match status" value="1"/>
</dbReference>
<organism evidence="2 3">
    <name type="scientific">Anoxybacter fermentans</name>
    <dbReference type="NCBI Taxonomy" id="1323375"/>
    <lineage>
        <taxon>Bacteria</taxon>
        <taxon>Bacillati</taxon>
        <taxon>Bacillota</taxon>
        <taxon>Clostridia</taxon>
        <taxon>Halanaerobiales</taxon>
        <taxon>Anoxybacter</taxon>
    </lineage>
</organism>
<dbReference type="AlphaFoldDB" id="A0A3Q9HR47"/>
<name>A0A3Q9HR47_9FIRM</name>
<dbReference type="Proteomes" id="UP000267250">
    <property type="component" value="Chromosome"/>
</dbReference>
<evidence type="ECO:0000313" key="3">
    <source>
        <dbReference type="Proteomes" id="UP000267250"/>
    </source>
</evidence>
<dbReference type="InterPro" id="IPR029063">
    <property type="entry name" value="SAM-dependent_MTases_sf"/>
</dbReference>
<evidence type="ECO:0000313" key="2">
    <source>
        <dbReference type="EMBL" id="AZR73893.1"/>
    </source>
</evidence>
<dbReference type="PANTHER" id="PTHR41786">
    <property type="entry name" value="MOTILITY ACCESSORY FACTOR MAF"/>
    <property type="match status" value="1"/>
</dbReference>
<dbReference type="KEGG" id="aft:BBF96_11135"/>
<sequence length="442" mass="50894">MGEFFLIETREGTPSLGYRENEREIRLHSIYAPLREAAKFIHSRKKEIDKAKAILVYGLGMGYHLKELEKYLTPNKKVYVLEMNPKILKYTKQVFSISEYKKRGFIFLVSDNLNKVKSFISNLITEYNKDEFLLLIHQPSLKIIPENCLPIRHLLEDWEIKRETFDRYSEVMEKNFEENILRIKDYYFIEPFKNKFKDIPIVIVSAGPSLKYNKHHLLELKGKALIFAVGSVVKLLVKMGLIPDCMVITDPHLSVCRQIENLDLEIPLFFFPTIQPQIVQNYKGPKVVLFQKGFEKSENLARKCSFTLIETGGSVATTALELAIYFGGNPIIFVGQDLAYTEGKSHVEGSTSYQFKPRLNSRWVKGINGELISTGKNLSIYLKWIENKIFQNPHIQFIDATEGGAYIEGTQILSLEQVKNELDTHIQIDSLLQEALKKEMGA</sequence>
<protein>
    <recommendedName>
        <fullName evidence="1">6-hydroxymethylpterin diphosphokinase MptE-like domain-containing protein</fullName>
    </recommendedName>
</protein>